<dbReference type="AlphaFoldDB" id="B3RQG9"/>
<reference evidence="2 3" key="1">
    <citation type="journal article" date="2008" name="Nature">
        <title>The Trichoplax genome and the nature of placozoans.</title>
        <authorList>
            <person name="Srivastava M."/>
            <person name="Begovic E."/>
            <person name="Chapman J."/>
            <person name="Putnam N.H."/>
            <person name="Hellsten U."/>
            <person name="Kawashima T."/>
            <person name="Kuo A."/>
            <person name="Mitros T."/>
            <person name="Salamov A."/>
            <person name="Carpenter M.L."/>
            <person name="Signorovitch A.Y."/>
            <person name="Moreno M.A."/>
            <person name="Kamm K."/>
            <person name="Grimwood J."/>
            <person name="Schmutz J."/>
            <person name="Shapiro H."/>
            <person name="Grigoriev I.V."/>
            <person name="Buss L.W."/>
            <person name="Schierwater B."/>
            <person name="Dellaporta S.L."/>
            <person name="Rokhsar D.S."/>
        </authorList>
    </citation>
    <scope>NUCLEOTIDE SEQUENCE [LARGE SCALE GENOMIC DNA]</scope>
    <source>
        <strain evidence="2 3">Grell-BS-1999</strain>
    </source>
</reference>
<evidence type="ECO:0000313" key="2">
    <source>
        <dbReference type="EMBL" id="EDV27239.1"/>
    </source>
</evidence>
<feature type="region of interest" description="Disordered" evidence="1">
    <location>
        <begin position="1"/>
        <end position="35"/>
    </location>
</feature>
<organism evidence="2 3">
    <name type="scientific">Trichoplax adhaerens</name>
    <name type="common">Trichoplax reptans</name>
    <dbReference type="NCBI Taxonomy" id="10228"/>
    <lineage>
        <taxon>Eukaryota</taxon>
        <taxon>Metazoa</taxon>
        <taxon>Placozoa</taxon>
        <taxon>Uniplacotomia</taxon>
        <taxon>Trichoplacea</taxon>
        <taxon>Trichoplacidae</taxon>
        <taxon>Trichoplax</taxon>
    </lineage>
</organism>
<name>B3RQG9_TRIAD</name>
<evidence type="ECO:0000256" key="1">
    <source>
        <dbReference type="SAM" id="MobiDB-lite"/>
    </source>
</evidence>
<dbReference type="HOGENOM" id="CLU_505634_0_0_1"/>
<proteinExistence type="predicted"/>
<dbReference type="Proteomes" id="UP000009022">
    <property type="component" value="Unassembled WGS sequence"/>
</dbReference>
<accession>B3RQG9</accession>
<dbReference type="RefSeq" id="XP_002111235.1">
    <property type="nucleotide sequence ID" value="XM_002111199.1"/>
</dbReference>
<dbReference type="InParanoid" id="B3RQG9"/>
<dbReference type="GeneID" id="6752448"/>
<evidence type="ECO:0000313" key="3">
    <source>
        <dbReference type="Proteomes" id="UP000009022"/>
    </source>
</evidence>
<dbReference type="CTD" id="6752448"/>
<sequence>MPLSPSMHHGQLPSSDVCSSAHLQHQHRLPPENPYWKNPHGSSVNVLTSLVPRDPNGPLIYYFYVATQQGFSLIFYQSKIEQSIMRSFLSGCDPVGARVDPVIMDARYEQISSQLYALLTQHMHRKEGMPPTIAFQGLWLQPNNCCNRHPSGRELVCLLCGYSSEERFPLFNLKLVPNTWKVIAHNPDLQGLSFAHAGQEELTVWLHESNSQALAIRSQEEAMGFVKQFFDDKMSEKKLLGQLFKFKPHSTALIKAFRGDTTQTALLTQVVKNAEEYLASLQRKQKQVVETLGDLHAYQAKLGEIEAAQGNPAEVKRLQVELGRMNCPASCAQSTVQIRKQKELSPQEKNFYLQKNLLDTLQLFKRYWHFLPEFDPTETTGWLEGGKALLIQKANRIIRDPSSIIIIERCGFERDLSHHLGDLTAPTRKQAEWLFERFAEYEANFQMLRIAPFADQDIVWLQETVGVLESHLQRSGRLTHELETKRSALANQREMLLGIEPVFVVKRPGVGGEIQSTVVKRFGKDPLETQDEVHIPVGG</sequence>
<feature type="compositionally biased region" description="Polar residues" evidence="1">
    <location>
        <begin position="12"/>
        <end position="23"/>
    </location>
</feature>
<protein>
    <submittedName>
        <fullName evidence="2">Uncharacterized protein</fullName>
    </submittedName>
</protein>
<keyword evidence="3" id="KW-1185">Reference proteome</keyword>
<dbReference type="KEGG" id="tad:TRIADDRAFT_54984"/>
<dbReference type="EMBL" id="DS985243">
    <property type="protein sequence ID" value="EDV27239.1"/>
    <property type="molecule type" value="Genomic_DNA"/>
</dbReference>
<gene>
    <name evidence="2" type="ORF">TRIADDRAFT_54984</name>
</gene>